<evidence type="ECO:0000313" key="6">
    <source>
        <dbReference type="Proteomes" id="UP000199513"/>
    </source>
</evidence>
<dbReference type="PANTHER" id="PTHR34596:SF2">
    <property type="entry name" value="CHITOPORIN"/>
    <property type="match status" value="1"/>
</dbReference>
<dbReference type="Gene3D" id="2.40.160.10">
    <property type="entry name" value="Porin"/>
    <property type="match status" value="1"/>
</dbReference>
<organism evidence="5 6">
    <name type="scientific">Thermoflexibacter ruber</name>
    <dbReference type="NCBI Taxonomy" id="1003"/>
    <lineage>
        <taxon>Bacteria</taxon>
        <taxon>Pseudomonadati</taxon>
        <taxon>Bacteroidota</taxon>
        <taxon>Cytophagia</taxon>
        <taxon>Cytophagales</taxon>
        <taxon>Thermoflexibacteraceae</taxon>
        <taxon>Thermoflexibacter</taxon>
    </lineage>
</organism>
<dbReference type="EMBL" id="FONY01000020">
    <property type="protein sequence ID" value="SFF20970.1"/>
    <property type="molecule type" value="Genomic_DNA"/>
</dbReference>
<comment type="similarity">
    <text evidence="1">Belongs to the outer membrane porin (Opr) (TC 1.B.25) family.</text>
</comment>
<dbReference type="Pfam" id="PF03573">
    <property type="entry name" value="OprD"/>
    <property type="match status" value="1"/>
</dbReference>
<reference evidence="5 6" key="1">
    <citation type="submission" date="2016-10" db="EMBL/GenBank/DDBJ databases">
        <authorList>
            <person name="de Groot N.N."/>
        </authorList>
    </citation>
    <scope>NUCLEOTIDE SEQUENCE [LARGE SCALE GENOMIC DNA]</scope>
    <source>
        <strain>GEY</strain>
        <strain evidence="6">DSM 9560</strain>
    </source>
</reference>
<sequence>MKNKYLILSLLLFLFLSKKVEAQNTTIQKDSTNLRQAFTKGKVGGLFRNFLMLNDNNGQLTDSYGYAVAGVLRYETAKYKGFQLGIAGSVTYDIASSDFTKNDPLTNAPDRYVIGLYDVTNFSQKNELVRIEELFLRYSWNKSSITLGKQLLTLPYIHPQDGRMRPSFMEGLWIDLNPRNNLHLEGGYLYRSAPRSTQKWYSIAESIGTYPTGINPDGSRSGYANNLTSKGLLLIGGHYQFKNQVKITLRNYFLENIYNLAFAQVERSFSLKNKDKILLAFQANRQDAVNQGGNEDLARTYITPNTHAWALSGRIAYQKNNAQLQLNYTRITADSRFLSPREWGLEPFFTFMKRERSDGFGDVHAINLYFIHQVPQKRLRFEGGIGHYQMPDVKNTRLNKYGMPSFFQLNAEMRYRFKGLLEGLDVQVLAVYKVNNGEIYDNERYRINRVDMGNYNVVLNYGF</sequence>
<dbReference type="Proteomes" id="UP000199513">
    <property type="component" value="Unassembled WGS sequence"/>
</dbReference>
<dbReference type="GO" id="GO:0015288">
    <property type="term" value="F:porin activity"/>
    <property type="evidence" value="ECO:0007669"/>
    <property type="project" value="TreeGrafter"/>
</dbReference>
<keyword evidence="3 4" id="KW-0732">Signal</keyword>
<dbReference type="GO" id="GO:0016020">
    <property type="term" value="C:membrane"/>
    <property type="evidence" value="ECO:0007669"/>
    <property type="project" value="InterPro"/>
</dbReference>
<gene>
    <name evidence="5" type="ORF">SAMN04488541_102032</name>
</gene>
<name>A0A1I2GV03_9BACT</name>
<keyword evidence="6" id="KW-1185">Reference proteome</keyword>
<evidence type="ECO:0000256" key="2">
    <source>
        <dbReference type="ARBA" id="ARBA00022448"/>
    </source>
</evidence>
<evidence type="ECO:0000313" key="5">
    <source>
        <dbReference type="EMBL" id="SFF20970.1"/>
    </source>
</evidence>
<evidence type="ECO:0000256" key="3">
    <source>
        <dbReference type="ARBA" id="ARBA00022729"/>
    </source>
</evidence>
<dbReference type="STRING" id="1003.SAMN04488541_102032"/>
<accession>A0A1I2GV03</accession>
<protein>
    <submittedName>
        <fullName evidence="5">Outer membrane porin, OprD family</fullName>
    </submittedName>
</protein>
<feature type="chain" id="PRO_5011441249" evidence="4">
    <location>
        <begin position="23"/>
        <end position="463"/>
    </location>
</feature>
<keyword evidence="2" id="KW-0813">Transport</keyword>
<evidence type="ECO:0000256" key="4">
    <source>
        <dbReference type="SAM" id="SignalP"/>
    </source>
</evidence>
<dbReference type="OrthoDB" id="862900at2"/>
<dbReference type="AlphaFoldDB" id="A0A1I2GV03"/>
<dbReference type="InterPro" id="IPR023614">
    <property type="entry name" value="Porin_dom_sf"/>
</dbReference>
<dbReference type="RefSeq" id="WP_091545577.1">
    <property type="nucleotide sequence ID" value="NZ_FONY01000020.1"/>
</dbReference>
<feature type="signal peptide" evidence="4">
    <location>
        <begin position="1"/>
        <end position="22"/>
    </location>
</feature>
<evidence type="ECO:0000256" key="1">
    <source>
        <dbReference type="ARBA" id="ARBA00009075"/>
    </source>
</evidence>
<dbReference type="InterPro" id="IPR005318">
    <property type="entry name" value="OM_porin_bac"/>
</dbReference>
<proteinExistence type="inferred from homology"/>
<dbReference type="PANTHER" id="PTHR34596">
    <property type="entry name" value="CHITOPORIN"/>
    <property type="match status" value="1"/>
</dbReference>